<feature type="domain" description="Rhodanese" evidence="1">
    <location>
        <begin position="16"/>
        <end position="77"/>
    </location>
</feature>
<accession>A0A382E8R4</accession>
<dbReference type="GO" id="GO:0004792">
    <property type="term" value="F:thiosulfate-cyanide sulfurtransferase activity"/>
    <property type="evidence" value="ECO:0007669"/>
    <property type="project" value="InterPro"/>
</dbReference>
<organism evidence="2">
    <name type="scientific">marine metagenome</name>
    <dbReference type="NCBI Taxonomy" id="408172"/>
    <lineage>
        <taxon>unclassified sequences</taxon>
        <taxon>metagenomes</taxon>
        <taxon>ecological metagenomes</taxon>
    </lineage>
</organism>
<proteinExistence type="predicted"/>
<dbReference type="InterPro" id="IPR001763">
    <property type="entry name" value="Rhodanese-like_dom"/>
</dbReference>
<name>A0A382E8R4_9ZZZZ</name>
<dbReference type="SUPFAM" id="SSF52821">
    <property type="entry name" value="Rhodanese/Cell cycle control phosphatase"/>
    <property type="match status" value="1"/>
</dbReference>
<evidence type="ECO:0000259" key="1">
    <source>
        <dbReference type="PROSITE" id="PS50206"/>
    </source>
</evidence>
<protein>
    <recommendedName>
        <fullName evidence="1">Rhodanese domain-containing protein</fullName>
    </recommendedName>
</protein>
<feature type="non-terminal residue" evidence="2">
    <location>
        <position position="77"/>
    </location>
</feature>
<reference evidence="2" key="1">
    <citation type="submission" date="2018-05" db="EMBL/GenBank/DDBJ databases">
        <authorList>
            <person name="Lanie J.A."/>
            <person name="Ng W.-L."/>
            <person name="Kazmierczak K.M."/>
            <person name="Andrzejewski T.M."/>
            <person name="Davidsen T.M."/>
            <person name="Wayne K.J."/>
            <person name="Tettelin H."/>
            <person name="Glass J.I."/>
            <person name="Rusch D."/>
            <person name="Podicherti R."/>
            <person name="Tsui H.-C.T."/>
            <person name="Winkler M.E."/>
        </authorList>
    </citation>
    <scope>NUCLEOTIDE SEQUENCE</scope>
</reference>
<dbReference type="PROSITE" id="PS00380">
    <property type="entry name" value="RHODANESE_1"/>
    <property type="match status" value="1"/>
</dbReference>
<dbReference type="Gene3D" id="3.40.250.10">
    <property type="entry name" value="Rhodanese-like domain"/>
    <property type="match status" value="1"/>
</dbReference>
<dbReference type="InterPro" id="IPR001307">
    <property type="entry name" value="Thiosulphate_STrfase_CS"/>
</dbReference>
<dbReference type="InterPro" id="IPR036873">
    <property type="entry name" value="Rhodanese-like_dom_sf"/>
</dbReference>
<evidence type="ECO:0000313" key="2">
    <source>
        <dbReference type="EMBL" id="SVB46752.1"/>
    </source>
</evidence>
<gene>
    <name evidence="2" type="ORF">METZ01_LOCUS199606</name>
</gene>
<dbReference type="EMBL" id="UINC01043141">
    <property type="protein sequence ID" value="SVB46752.1"/>
    <property type="molecule type" value="Genomic_DNA"/>
</dbReference>
<sequence>MTSPIVSTDWLTDRLLDPTIKVIEVSSKLGDEAPYRTGHIPGAVNFYWKDLCWHDSDREFVTPGELANRLGKVGISE</sequence>
<dbReference type="AlphaFoldDB" id="A0A382E8R4"/>
<dbReference type="PROSITE" id="PS50206">
    <property type="entry name" value="RHODANESE_3"/>
    <property type="match status" value="1"/>
</dbReference>